<feature type="transmembrane region" description="Helical" evidence="6">
    <location>
        <begin position="91"/>
        <end position="111"/>
    </location>
</feature>
<evidence type="ECO:0000256" key="4">
    <source>
        <dbReference type="ARBA" id="ARBA00022989"/>
    </source>
</evidence>
<accession>A0A829HC94</accession>
<dbReference type="Proteomes" id="UP000014523">
    <property type="component" value="Unassembled WGS sequence"/>
</dbReference>
<evidence type="ECO:0000259" key="7">
    <source>
        <dbReference type="Pfam" id="PF05425"/>
    </source>
</evidence>
<feature type="transmembrane region" description="Helical" evidence="6">
    <location>
        <begin position="123"/>
        <end position="140"/>
    </location>
</feature>
<evidence type="ECO:0000256" key="6">
    <source>
        <dbReference type="RuleBase" id="RU369037"/>
    </source>
</evidence>
<feature type="transmembrane region" description="Helical" evidence="6">
    <location>
        <begin position="152"/>
        <end position="175"/>
    </location>
</feature>
<dbReference type="GO" id="GO:0006825">
    <property type="term" value="P:copper ion transport"/>
    <property type="evidence" value="ECO:0007669"/>
    <property type="project" value="InterPro"/>
</dbReference>
<dbReference type="RefSeq" id="WP_016541010.1">
    <property type="nucleotide sequence ID" value="NZ_ASQH01000007.1"/>
</dbReference>
<feature type="transmembrane region" description="Helical" evidence="6">
    <location>
        <begin position="267"/>
        <end position="292"/>
    </location>
</feature>
<dbReference type="AlphaFoldDB" id="A0A829HC94"/>
<dbReference type="InterPro" id="IPR008457">
    <property type="entry name" value="Cu-R_CopD_dom"/>
</dbReference>
<evidence type="ECO:0000256" key="5">
    <source>
        <dbReference type="ARBA" id="ARBA00023136"/>
    </source>
</evidence>
<keyword evidence="2 6" id="KW-1003">Cell membrane</keyword>
<evidence type="ECO:0000313" key="8">
    <source>
        <dbReference type="EMBL" id="EPF70882.1"/>
    </source>
</evidence>
<protein>
    <recommendedName>
        <fullName evidence="6">Copper resistance protein D</fullName>
    </recommendedName>
</protein>
<dbReference type="PANTHER" id="PTHR34820">
    <property type="entry name" value="INNER MEMBRANE PROTEIN YEBZ"/>
    <property type="match status" value="1"/>
</dbReference>
<dbReference type="EMBL" id="ATGG01000054">
    <property type="protein sequence ID" value="EPF70882.1"/>
    <property type="molecule type" value="Genomic_DNA"/>
</dbReference>
<evidence type="ECO:0000256" key="3">
    <source>
        <dbReference type="ARBA" id="ARBA00022692"/>
    </source>
</evidence>
<evidence type="ECO:0000256" key="1">
    <source>
        <dbReference type="ARBA" id="ARBA00004651"/>
    </source>
</evidence>
<comment type="similarity">
    <text evidence="6">Belongs to the CopD family.</text>
</comment>
<keyword evidence="4 6" id="KW-1133">Transmembrane helix</keyword>
<evidence type="ECO:0000256" key="2">
    <source>
        <dbReference type="ARBA" id="ARBA00022475"/>
    </source>
</evidence>
<evidence type="ECO:0000313" key="9">
    <source>
        <dbReference type="Proteomes" id="UP000014523"/>
    </source>
</evidence>
<organism evidence="8 9">
    <name type="scientific">Acinetobacter gyllenbergii CIP 110306 = MTCC 11365</name>
    <dbReference type="NCBI Taxonomy" id="1217657"/>
    <lineage>
        <taxon>Bacteria</taxon>
        <taxon>Pseudomonadati</taxon>
        <taxon>Pseudomonadota</taxon>
        <taxon>Gammaproteobacteria</taxon>
        <taxon>Moraxellales</taxon>
        <taxon>Moraxellaceae</taxon>
        <taxon>Acinetobacter</taxon>
    </lineage>
</organism>
<proteinExistence type="inferred from homology"/>
<gene>
    <name evidence="8" type="ORF">F957_03896</name>
</gene>
<comment type="subcellular location">
    <subcellularLocation>
        <location evidence="6">Cell inner membrane</location>
        <topology evidence="6">Multi-pass membrane protein</topology>
    </subcellularLocation>
    <subcellularLocation>
        <location evidence="1">Cell membrane</location>
        <topology evidence="1">Multi-pass membrane protein</topology>
    </subcellularLocation>
</comment>
<keyword evidence="6" id="KW-0186">Copper</keyword>
<feature type="transmembrane region" description="Helical" evidence="6">
    <location>
        <begin position="6"/>
        <end position="34"/>
    </location>
</feature>
<comment type="caution">
    <text evidence="8">The sequence shown here is derived from an EMBL/GenBank/DDBJ whole genome shotgun (WGS) entry which is preliminary data.</text>
</comment>
<keyword evidence="6" id="KW-0997">Cell inner membrane</keyword>
<dbReference type="Pfam" id="PF05425">
    <property type="entry name" value="CopD"/>
    <property type="match status" value="1"/>
</dbReference>
<dbReference type="GO" id="GO:0046688">
    <property type="term" value="P:response to copper ion"/>
    <property type="evidence" value="ECO:0007669"/>
    <property type="project" value="UniProtKB-UniRule"/>
</dbReference>
<dbReference type="GO" id="GO:0005886">
    <property type="term" value="C:plasma membrane"/>
    <property type="evidence" value="ECO:0007669"/>
    <property type="project" value="UniProtKB-SubCell"/>
</dbReference>
<dbReference type="PANTHER" id="PTHR34820:SF4">
    <property type="entry name" value="INNER MEMBRANE PROTEIN YEBZ"/>
    <property type="match status" value="1"/>
</dbReference>
<feature type="domain" description="Copper resistance protein D" evidence="7">
    <location>
        <begin position="189"/>
        <end position="284"/>
    </location>
</feature>
<sequence length="293" mass="32805">MMPEYWIFAAWIIKISLYLSTAFVIGGAFCYFLLGHYAEIKKGMVNYISIGAALGFMSSTLGFLFLVGSFANTGLLGMFDWNYINILINTATGHAHLLRMISFALLLALLIFKLKMHRTEITLFEKCIWPIPIFLIAYSFSQLGHVTNLPTFAQLLLTIHVLLMSVWMGSLYPLWKTSHMISGLSLKQSMHLFGQIAAFIVGILIACGITIALLLFKDFDVLSATPYGQGFIIKLVLVIGILLLAAFNKWYFSPRLQQAKFAKQLGYAILFEMSLGFMILMTTAYITTVVGIE</sequence>
<comment type="function">
    <text evidence="6">Involved in copper resistance.</text>
</comment>
<keyword evidence="5 6" id="KW-0472">Membrane</keyword>
<reference evidence="8 9" key="1">
    <citation type="submission" date="2013-06" db="EMBL/GenBank/DDBJ databases">
        <title>The Genome Sequence of Acinetobacter gyllenbergii CIP 110306.</title>
        <authorList>
            <consortium name="The Broad Institute Genome Sequencing Platform"/>
            <consortium name="The Broad Institute Genome Sequencing Center for Infectious Disease"/>
            <person name="Cerqueira G."/>
            <person name="Feldgarden M."/>
            <person name="Courvalin P."/>
            <person name="Perichon B."/>
            <person name="Grillot-Courvalin C."/>
            <person name="Clermont D."/>
            <person name="Rocha E."/>
            <person name="Yoon E.-J."/>
            <person name="Nemec A."/>
            <person name="Young S.K."/>
            <person name="Zeng Q."/>
            <person name="Gargeya S."/>
            <person name="Fitzgerald M."/>
            <person name="Abouelleil A."/>
            <person name="Alvarado L."/>
            <person name="Berlin A.M."/>
            <person name="Chapman S.B."/>
            <person name="Dewar J."/>
            <person name="Goldberg J."/>
            <person name="Griggs A."/>
            <person name="Gujja S."/>
            <person name="Hansen M."/>
            <person name="Howarth C."/>
            <person name="Imamovic A."/>
            <person name="Larimer J."/>
            <person name="McCowan C."/>
            <person name="Murphy C."/>
            <person name="Pearson M."/>
            <person name="Priest M."/>
            <person name="Roberts A."/>
            <person name="Saif S."/>
            <person name="Shea T."/>
            <person name="Sykes S."/>
            <person name="Wortman J."/>
            <person name="Nusbaum C."/>
            <person name="Birren B."/>
        </authorList>
    </citation>
    <scope>NUCLEOTIDE SEQUENCE [LARGE SCALE GENOMIC DNA]</scope>
    <source>
        <strain evidence="8 9">CIP 110306</strain>
    </source>
</reference>
<feature type="transmembrane region" description="Helical" evidence="6">
    <location>
        <begin position="46"/>
        <end position="71"/>
    </location>
</feature>
<keyword evidence="9" id="KW-1185">Reference proteome</keyword>
<feature type="transmembrane region" description="Helical" evidence="6">
    <location>
        <begin position="196"/>
        <end position="216"/>
    </location>
</feature>
<dbReference type="InterPro" id="IPR032694">
    <property type="entry name" value="CopC/D"/>
</dbReference>
<name>A0A829HC94_9GAMM</name>
<keyword evidence="3 6" id="KW-0812">Transmembrane</keyword>
<feature type="transmembrane region" description="Helical" evidence="6">
    <location>
        <begin position="228"/>
        <end position="247"/>
    </location>
</feature>